<organism evidence="1 2">
    <name type="scientific">Macroventuria anomochaeta</name>
    <dbReference type="NCBI Taxonomy" id="301207"/>
    <lineage>
        <taxon>Eukaryota</taxon>
        <taxon>Fungi</taxon>
        <taxon>Dikarya</taxon>
        <taxon>Ascomycota</taxon>
        <taxon>Pezizomycotina</taxon>
        <taxon>Dothideomycetes</taxon>
        <taxon>Pleosporomycetidae</taxon>
        <taxon>Pleosporales</taxon>
        <taxon>Pleosporineae</taxon>
        <taxon>Didymellaceae</taxon>
        <taxon>Macroventuria</taxon>
    </lineage>
</organism>
<dbReference type="Proteomes" id="UP000799754">
    <property type="component" value="Unassembled WGS sequence"/>
</dbReference>
<name>A0ACB6RWU9_9PLEO</name>
<dbReference type="EMBL" id="MU006724">
    <property type="protein sequence ID" value="KAF2625737.1"/>
    <property type="molecule type" value="Genomic_DNA"/>
</dbReference>
<protein>
    <submittedName>
        <fullName evidence="1">Uncharacterized protein</fullName>
    </submittedName>
</protein>
<accession>A0ACB6RWU9</accession>
<keyword evidence="2" id="KW-1185">Reference proteome</keyword>
<proteinExistence type="predicted"/>
<evidence type="ECO:0000313" key="2">
    <source>
        <dbReference type="Proteomes" id="UP000799754"/>
    </source>
</evidence>
<evidence type="ECO:0000313" key="1">
    <source>
        <dbReference type="EMBL" id="KAF2625737.1"/>
    </source>
</evidence>
<sequence length="155" mass="17042">MAHNPDAALPASASTPVLPPKTNNASDNNQKPSGDTQDDVQAQFHFQIAKCMCDPDKVTKIWAILNRHEDGSILAKLVDKDGRKPLHLAAEKDDEELGRVLVCFGVDVNVEDREPASVLNFVVANNHGNFVRFPVSEGVDEIKVAEKNLTRFKEV</sequence>
<reference evidence="1" key="1">
    <citation type="journal article" date="2020" name="Stud. Mycol.">
        <title>101 Dothideomycetes genomes: a test case for predicting lifestyles and emergence of pathogens.</title>
        <authorList>
            <person name="Haridas S."/>
            <person name="Albert R."/>
            <person name="Binder M."/>
            <person name="Bloem J."/>
            <person name="Labutti K."/>
            <person name="Salamov A."/>
            <person name="Andreopoulos B."/>
            <person name="Baker S."/>
            <person name="Barry K."/>
            <person name="Bills G."/>
            <person name="Bluhm B."/>
            <person name="Cannon C."/>
            <person name="Castanera R."/>
            <person name="Culley D."/>
            <person name="Daum C."/>
            <person name="Ezra D."/>
            <person name="Gonzalez J."/>
            <person name="Henrissat B."/>
            <person name="Kuo A."/>
            <person name="Liang C."/>
            <person name="Lipzen A."/>
            <person name="Lutzoni F."/>
            <person name="Magnuson J."/>
            <person name="Mondo S."/>
            <person name="Nolan M."/>
            <person name="Ohm R."/>
            <person name="Pangilinan J."/>
            <person name="Park H.-J."/>
            <person name="Ramirez L."/>
            <person name="Alfaro M."/>
            <person name="Sun H."/>
            <person name="Tritt A."/>
            <person name="Yoshinaga Y."/>
            <person name="Zwiers L.-H."/>
            <person name="Turgeon B."/>
            <person name="Goodwin S."/>
            <person name="Spatafora J."/>
            <person name="Crous P."/>
            <person name="Grigoriev I."/>
        </authorList>
    </citation>
    <scope>NUCLEOTIDE SEQUENCE</scope>
    <source>
        <strain evidence="1">CBS 525.71</strain>
    </source>
</reference>
<comment type="caution">
    <text evidence="1">The sequence shown here is derived from an EMBL/GenBank/DDBJ whole genome shotgun (WGS) entry which is preliminary data.</text>
</comment>
<gene>
    <name evidence="1" type="ORF">BU25DRAFT_110150</name>
</gene>